<evidence type="ECO:0000313" key="3">
    <source>
        <dbReference type="Proteomes" id="UP000282378"/>
    </source>
</evidence>
<dbReference type="InterPro" id="IPR038765">
    <property type="entry name" value="Papain-like_cys_pep_sf"/>
</dbReference>
<evidence type="ECO:0000259" key="1">
    <source>
        <dbReference type="Pfam" id="PF08379"/>
    </source>
</evidence>
<sequence length="89" mass="10465">MSIHIALHHVTHYRYERAVELGPQIVRLRPAAHSRTRVLSYSLKVLPENHFINWQQDPQGNYLARLVFPEKTNEFRVEVDLVAEMAVFN</sequence>
<organism evidence="2 3">
    <name type="scientific">Pseudomonas syringae pv. maculicola</name>
    <dbReference type="NCBI Taxonomy" id="59511"/>
    <lineage>
        <taxon>Bacteria</taxon>
        <taxon>Pseudomonadati</taxon>
        <taxon>Pseudomonadota</taxon>
        <taxon>Gammaproteobacteria</taxon>
        <taxon>Pseudomonadales</taxon>
        <taxon>Pseudomonadaceae</taxon>
        <taxon>Pseudomonas</taxon>
    </lineage>
</organism>
<dbReference type="PANTHER" id="PTHR33490:SF1">
    <property type="entry name" value="SLL1233 PROTEIN"/>
    <property type="match status" value="1"/>
</dbReference>
<name>A0A3M2YGP8_PSEYM</name>
<dbReference type="AlphaFoldDB" id="A0A3M2YGP8"/>
<feature type="domain" description="Bacterial transglutaminase-like N-terminal" evidence="1">
    <location>
        <begin position="6"/>
        <end position="84"/>
    </location>
</feature>
<dbReference type="EMBL" id="RBNL01002301">
    <property type="protein sequence ID" value="RML75159.1"/>
    <property type="molecule type" value="Genomic_DNA"/>
</dbReference>
<feature type="non-terminal residue" evidence="2">
    <location>
        <position position="89"/>
    </location>
</feature>
<dbReference type="SUPFAM" id="SSF54001">
    <property type="entry name" value="Cysteine proteinases"/>
    <property type="match status" value="1"/>
</dbReference>
<reference evidence="2 3" key="1">
    <citation type="submission" date="2018-08" db="EMBL/GenBank/DDBJ databases">
        <title>Recombination of ecologically and evolutionarily significant loci maintains genetic cohesion in the Pseudomonas syringae species complex.</title>
        <authorList>
            <person name="Dillon M."/>
            <person name="Thakur S."/>
            <person name="Almeida R.N.D."/>
            <person name="Weir B.S."/>
            <person name="Guttman D.S."/>
        </authorList>
    </citation>
    <scope>NUCLEOTIDE SEQUENCE [LARGE SCALE GENOMIC DNA]</scope>
    <source>
        <strain evidence="2 3">88_10</strain>
    </source>
</reference>
<accession>A0A3M2YGP8</accession>
<proteinExistence type="predicted"/>
<dbReference type="InterPro" id="IPR013589">
    <property type="entry name" value="Bac_transglu_N"/>
</dbReference>
<gene>
    <name evidence="2" type="ORF">APX70_00860</name>
</gene>
<evidence type="ECO:0000313" key="2">
    <source>
        <dbReference type="EMBL" id="RML75159.1"/>
    </source>
</evidence>
<dbReference type="Pfam" id="PF08379">
    <property type="entry name" value="Bact_transglu_N"/>
    <property type="match status" value="1"/>
</dbReference>
<protein>
    <submittedName>
        <fullName evidence="2">Transglutaminase-like superfamily domain-containing protein</fullName>
    </submittedName>
</protein>
<comment type="caution">
    <text evidence="2">The sequence shown here is derived from an EMBL/GenBank/DDBJ whole genome shotgun (WGS) entry which is preliminary data.</text>
</comment>
<dbReference type="Proteomes" id="UP000282378">
    <property type="component" value="Unassembled WGS sequence"/>
</dbReference>
<dbReference type="PANTHER" id="PTHR33490">
    <property type="entry name" value="BLR5614 PROTEIN-RELATED"/>
    <property type="match status" value="1"/>
</dbReference>